<protein>
    <recommendedName>
        <fullName evidence="2">RING-type E3 ubiquitin transferase</fullName>
        <ecNumber evidence="2">2.3.2.27</ecNumber>
    </recommendedName>
</protein>
<feature type="zinc finger region" description="C3H1-type" evidence="9">
    <location>
        <begin position="5"/>
        <end position="32"/>
    </location>
</feature>
<feature type="zinc finger region" description="C3H1-type" evidence="9">
    <location>
        <begin position="184"/>
        <end position="211"/>
    </location>
</feature>
<evidence type="ECO:0000256" key="2">
    <source>
        <dbReference type="ARBA" id="ARBA00012483"/>
    </source>
</evidence>
<keyword evidence="8 9" id="KW-0862">Zinc</keyword>
<evidence type="ECO:0000256" key="5">
    <source>
        <dbReference type="ARBA" id="ARBA00022737"/>
    </source>
</evidence>
<dbReference type="FunCoup" id="A0A067RGA4">
    <property type="interactions" value="739"/>
</dbReference>
<dbReference type="Pfam" id="PF00642">
    <property type="entry name" value="zf-CCCH"/>
    <property type="match status" value="1"/>
</dbReference>
<dbReference type="Pfam" id="PF18345">
    <property type="entry name" value="zf_CCCH_4"/>
    <property type="match status" value="1"/>
</dbReference>
<evidence type="ECO:0000313" key="14">
    <source>
        <dbReference type="Proteomes" id="UP000027135"/>
    </source>
</evidence>
<feature type="domain" description="C3H1-type" evidence="12">
    <location>
        <begin position="184"/>
        <end position="211"/>
    </location>
</feature>
<feature type="domain" description="RING-type" evidence="11">
    <location>
        <begin position="257"/>
        <end position="310"/>
    </location>
</feature>
<keyword evidence="14" id="KW-1185">Reference proteome</keyword>
<dbReference type="Gene3D" id="4.10.1000.10">
    <property type="entry name" value="Zinc finger, CCCH-type"/>
    <property type="match status" value="1"/>
</dbReference>
<name>A0A067RGA4_ZOONE</name>
<feature type="zinc finger region" description="C3H1-type" evidence="9">
    <location>
        <begin position="339"/>
        <end position="368"/>
    </location>
</feature>
<dbReference type="Gene3D" id="3.30.1370.210">
    <property type="match status" value="1"/>
</dbReference>
<evidence type="ECO:0000256" key="9">
    <source>
        <dbReference type="PROSITE-ProRule" id="PRU00723"/>
    </source>
</evidence>
<feature type="domain" description="C3H1-type" evidence="12">
    <location>
        <begin position="339"/>
        <end position="368"/>
    </location>
</feature>
<dbReference type="OMA" id="QQTNVEM"/>
<evidence type="ECO:0000256" key="7">
    <source>
        <dbReference type="ARBA" id="ARBA00022786"/>
    </source>
</evidence>
<dbReference type="Gene3D" id="3.30.40.10">
    <property type="entry name" value="Zinc/RING finger domain, C3HC4 (zinc finger)"/>
    <property type="match status" value="1"/>
</dbReference>
<evidence type="ECO:0000259" key="11">
    <source>
        <dbReference type="PROSITE" id="PS50089"/>
    </source>
</evidence>
<dbReference type="InterPro" id="IPR013083">
    <property type="entry name" value="Znf_RING/FYVE/PHD"/>
</dbReference>
<feature type="domain" description="C3H1-type" evidence="12">
    <location>
        <begin position="5"/>
        <end position="32"/>
    </location>
</feature>
<evidence type="ECO:0000256" key="10">
    <source>
        <dbReference type="SAM" id="MobiDB-lite"/>
    </source>
</evidence>
<dbReference type="SMART" id="SM00184">
    <property type="entry name" value="RING"/>
    <property type="match status" value="1"/>
</dbReference>
<dbReference type="PANTHER" id="PTHR11224">
    <property type="entry name" value="MAKORIN-RELATED"/>
    <property type="match status" value="1"/>
</dbReference>
<feature type="region of interest" description="Disordered" evidence="10">
    <location>
        <begin position="77"/>
        <end position="115"/>
    </location>
</feature>
<gene>
    <name evidence="13" type="ORF">L798_07531</name>
</gene>
<dbReference type="SUPFAM" id="SSF57850">
    <property type="entry name" value="RING/U-box"/>
    <property type="match status" value="1"/>
</dbReference>
<dbReference type="InterPro" id="IPR045072">
    <property type="entry name" value="MKRN-like"/>
</dbReference>
<evidence type="ECO:0000256" key="4">
    <source>
        <dbReference type="ARBA" id="ARBA00022723"/>
    </source>
</evidence>
<evidence type="ECO:0000259" key="12">
    <source>
        <dbReference type="PROSITE" id="PS50103"/>
    </source>
</evidence>
<proteinExistence type="predicted"/>
<evidence type="ECO:0000256" key="1">
    <source>
        <dbReference type="ARBA" id="ARBA00000900"/>
    </source>
</evidence>
<dbReference type="GO" id="GO:0008270">
    <property type="term" value="F:zinc ion binding"/>
    <property type="evidence" value="ECO:0007669"/>
    <property type="project" value="UniProtKB-KW"/>
</dbReference>
<dbReference type="GO" id="GO:0000209">
    <property type="term" value="P:protein polyubiquitination"/>
    <property type="evidence" value="ECO:0007669"/>
    <property type="project" value="InterPro"/>
</dbReference>
<evidence type="ECO:0000313" key="13">
    <source>
        <dbReference type="EMBL" id="KDR18127.1"/>
    </source>
</evidence>
<evidence type="ECO:0000256" key="8">
    <source>
        <dbReference type="ARBA" id="ARBA00022833"/>
    </source>
</evidence>
<keyword evidence="3" id="KW-0808">Transferase</keyword>
<dbReference type="GO" id="GO:0061630">
    <property type="term" value="F:ubiquitin protein ligase activity"/>
    <property type="evidence" value="ECO:0007669"/>
    <property type="project" value="UniProtKB-EC"/>
</dbReference>
<dbReference type="FunFam" id="3.30.40.10:FF:000117">
    <property type="entry name" value="Probable E3 ubiquitin-protein ligase makorin-1"/>
    <property type="match status" value="1"/>
</dbReference>
<feature type="zinc finger region" description="C3H1-type" evidence="9">
    <location>
        <begin position="44"/>
        <end position="71"/>
    </location>
</feature>
<dbReference type="InterPro" id="IPR036855">
    <property type="entry name" value="Znf_CCCH_sf"/>
</dbReference>
<reference evidence="13 14" key="1">
    <citation type="journal article" date="2014" name="Nat. Commun.">
        <title>Molecular traces of alternative social organization in a termite genome.</title>
        <authorList>
            <person name="Terrapon N."/>
            <person name="Li C."/>
            <person name="Robertson H.M."/>
            <person name="Ji L."/>
            <person name="Meng X."/>
            <person name="Booth W."/>
            <person name="Chen Z."/>
            <person name="Childers C.P."/>
            <person name="Glastad K.M."/>
            <person name="Gokhale K."/>
            <person name="Gowin J."/>
            <person name="Gronenberg W."/>
            <person name="Hermansen R.A."/>
            <person name="Hu H."/>
            <person name="Hunt B.G."/>
            <person name="Huylmans A.K."/>
            <person name="Khalil S.M."/>
            <person name="Mitchell R.D."/>
            <person name="Munoz-Torres M.C."/>
            <person name="Mustard J.A."/>
            <person name="Pan H."/>
            <person name="Reese J.T."/>
            <person name="Scharf M.E."/>
            <person name="Sun F."/>
            <person name="Vogel H."/>
            <person name="Xiao J."/>
            <person name="Yang W."/>
            <person name="Yang Z."/>
            <person name="Yang Z."/>
            <person name="Zhou J."/>
            <person name="Zhu J."/>
            <person name="Brent C.S."/>
            <person name="Elsik C.G."/>
            <person name="Goodisman M.A."/>
            <person name="Liberles D.A."/>
            <person name="Roe R.M."/>
            <person name="Vargo E.L."/>
            <person name="Vilcinskas A."/>
            <person name="Wang J."/>
            <person name="Bornberg-Bauer E."/>
            <person name="Korb J."/>
            <person name="Zhang G."/>
            <person name="Liebig J."/>
        </authorList>
    </citation>
    <scope>NUCLEOTIDE SEQUENCE [LARGE SCALE GENOMIC DNA]</scope>
    <source>
        <tissue evidence="13">Whole organism</tissue>
    </source>
</reference>
<dbReference type="EMBL" id="KK852701">
    <property type="protein sequence ID" value="KDR18127.1"/>
    <property type="molecule type" value="Genomic_DNA"/>
</dbReference>
<dbReference type="SMART" id="SM00356">
    <property type="entry name" value="ZnF_C3H1"/>
    <property type="match status" value="4"/>
</dbReference>
<feature type="domain" description="C3H1-type" evidence="12">
    <location>
        <begin position="44"/>
        <end position="71"/>
    </location>
</feature>
<comment type="catalytic activity">
    <reaction evidence="1">
        <text>S-ubiquitinyl-[E2 ubiquitin-conjugating enzyme]-L-cysteine + [acceptor protein]-L-lysine = [E2 ubiquitin-conjugating enzyme]-L-cysteine + N(6)-ubiquitinyl-[acceptor protein]-L-lysine.</text>
        <dbReference type="EC" id="2.3.2.27"/>
    </reaction>
</comment>
<organism evidence="13 14">
    <name type="scientific">Zootermopsis nevadensis</name>
    <name type="common">Dampwood termite</name>
    <dbReference type="NCBI Taxonomy" id="136037"/>
    <lineage>
        <taxon>Eukaryota</taxon>
        <taxon>Metazoa</taxon>
        <taxon>Ecdysozoa</taxon>
        <taxon>Arthropoda</taxon>
        <taxon>Hexapoda</taxon>
        <taxon>Insecta</taxon>
        <taxon>Pterygota</taxon>
        <taxon>Neoptera</taxon>
        <taxon>Polyneoptera</taxon>
        <taxon>Dictyoptera</taxon>
        <taxon>Blattodea</taxon>
        <taxon>Blattoidea</taxon>
        <taxon>Termitoidae</taxon>
        <taxon>Termopsidae</taxon>
        <taxon>Zootermopsis</taxon>
    </lineage>
</organism>
<dbReference type="SUPFAM" id="SSF90229">
    <property type="entry name" value="CCCH zinc finger"/>
    <property type="match status" value="2"/>
</dbReference>
<keyword evidence="6 9" id="KW-0863">Zinc-finger</keyword>
<keyword evidence="7" id="KW-0833">Ubl conjugation pathway</keyword>
<dbReference type="EC" id="2.3.2.27" evidence="2"/>
<dbReference type="InterPro" id="IPR000571">
    <property type="entry name" value="Znf_CCCH"/>
</dbReference>
<sequence>MAEGWTQNVRCRYYANGMCREGEACRYLHQEHAGSSLGTSLRTDLSEIRCRFYQRGSCVYGSRCRFVHAGEVSASSTNNVSQNTSMASSSTTLKNSPTHINKNGQGARYSQKTSVLKKQGISSDSGIWEDSDENWVNAPEFVPAGKDNILKTAEHVHLKSYAEVLNPVAGKRVSSPQPNLSSSSNKKKLCPFKEAGECKFGSQCVYVHGDTCDLCGHASLHPQDKEQRKKHINECIKQHEQAMELSFAVARSKDKTCGVCFEVVMEKSPREQRFGILPNCNHCFCLTCIRKWRQAKQFENKIIRACPECRVTSDFVCPSMYWVDTKEEKEKLIKDYKGALSVKDCKYFKSGRGKCPFGNKCFYLHAYPDGTKADVGPPVRQRRHSADIDVLQQVILWDFLDERENRWLYGIDELDDLVAFFSDSDDSDWSDYELFFD</sequence>
<dbReference type="eggNOG" id="KOG1039">
    <property type="taxonomic scope" value="Eukaryota"/>
</dbReference>
<dbReference type="PROSITE" id="PS00518">
    <property type="entry name" value="ZF_RING_1"/>
    <property type="match status" value="1"/>
</dbReference>
<dbReference type="OrthoDB" id="411372at2759"/>
<dbReference type="InterPro" id="IPR001841">
    <property type="entry name" value="Znf_RING"/>
</dbReference>
<dbReference type="PROSITE" id="PS50089">
    <property type="entry name" value="ZF_RING_2"/>
    <property type="match status" value="1"/>
</dbReference>
<dbReference type="AlphaFoldDB" id="A0A067RGA4"/>
<keyword evidence="5" id="KW-0677">Repeat</keyword>
<dbReference type="Proteomes" id="UP000027135">
    <property type="component" value="Unassembled WGS sequence"/>
</dbReference>
<keyword evidence="4 9" id="KW-0479">Metal-binding</keyword>
<dbReference type="PANTHER" id="PTHR11224:SF10">
    <property type="entry name" value="IP09428P-RELATED"/>
    <property type="match status" value="1"/>
</dbReference>
<dbReference type="InterPro" id="IPR017907">
    <property type="entry name" value="Znf_RING_CS"/>
</dbReference>
<accession>A0A067RGA4</accession>
<dbReference type="PROSITE" id="PS50103">
    <property type="entry name" value="ZF_C3H1"/>
    <property type="match status" value="4"/>
</dbReference>
<evidence type="ECO:0000256" key="6">
    <source>
        <dbReference type="ARBA" id="ARBA00022771"/>
    </source>
</evidence>
<dbReference type="Pfam" id="PF14608">
    <property type="entry name" value="zf-CCCH_2"/>
    <property type="match status" value="2"/>
</dbReference>
<dbReference type="STRING" id="136037.A0A067RGA4"/>
<dbReference type="InParanoid" id="A0A067RGA4"/>
<evidence type="ECO:0000256" key="3">
    <source>
        <dbReference type="ARBA" id="ARBA00022679"/>
    </source>
</evidence>